<dbReference type="SUPFAM" id="SSF52540">
    <property type="entry name" value="P-loop containing nucleoside triphosphate hydrolases"/>
    <property type="match status" value="1"/>
</dbReference>
<proteinExistence type="predicted"/>
<organism evidence="2 3">
    <name type="scientific">Arthrobacter terrae</name>
    <dbReference type="NCBI Taxonomy" id="2935737"/>
    <lineage>
        <taxon>Bacteria</taxon>
        <taxon>Bacillati</taxon>
        <taxon>Actinomycetota</taxon>
        <taxon>Actinomycetes</taxon>
        <taxon>Micrococcales</taxon>
        <taxon>Micrococcaceae</taxon>
        <taxon>Arthrobacter</taxon>
    </lineage>
</organism>
<protein>
    <recommendedName>
        <fullName evidence="1">AAA+ ATPase domain-containing protein</fullName>
    </recommendedName>
</protein>
<dbReference type="InterPro" id="IPR027417">
    <property type="entry name" value="P-loop_NTPase"/>
</dbReference>
<accession>A0A931CLM4</accession>
<dbReference type="Gene3D" id="3.40.50.300">
    <property type="entry name" value="P-loop containing nucleotide triphosphate hydrolases"/>
    <property type="match status" value="1"/>
</dbReference>
<feature type="domain" description="AAA+ ATPase" evidence="1">
    <location>
        <begin position="99"/>
        <end position="334"/>
    </location>
</feature>
<dbReference type="Proteomes" id="UP000655366">
    <property type="component" value="Unassembled WGS sequence"/>
</dbReference>
<dbReference type="SMART" id="SM00382">
    <property type="entry name" value="AAA"/>
    <property type="match status" value="1"/>
</dbReference>
<comment type="caution">
    <text evidence="2">The sequence shown here is derived from an EMBL/GenBank/DDBJ whole genome shotgun (WGS) entry which is preliminary data.</text>
</comment>
<sequence>MCTQVGEASDANADPDVASRAAVDIAGIDVLNDQVLATVDLELLDEARSVGICEAIDWRSPADDSDIRQGVHVGAPHVAAGLLVPRVELTQQVIEVAATRRLAVIAGPSGSGKSALAYAALYETRRLYRWQQVHSLTPTGRTGRDAVALLSARIESLHPSAYAPVGVLIDDSGRHDPDLLDRLLRRLADLSNVITIVSIREEDRFPVPLLSTVATITPMLDDTFAEQLWRDYRADNLTEWAGWREPAERAGSLLLEYITLLTEGVNLDTVVSAQVRAREADPSRHLELDILRLASCANQYGVAIPAHAIQTALDADRGAFIAASRRLIDEHLIVEDSGNLIRVLHDIRSAALARAAHPFGQQETLERLVPLVTSGELARFLRRALESGADPTVMIPAATERITRDRTLQTLIAVASAFRADGLRRRADDWKLILDECDVDAGNAVTAFTMSRTKPRPDTEQLFKPEIVAAVERLRSAVPDDNATRLLLQAITVLRGFDVTGLESTAVAIGARLTVWPLRDAADMTEALRRAAPELAERAVITAGGEQLLLRRIATETPWLASLERVDDGVDGRWIFIDEKIQPNQNEAVVEVCRLALALAPTAVIARVGAVDALGRLVKLGDYPLVDKAIPRENLPHALEVSENRAQARALSRKYGAGTLTSKLAAEAKALGAIIDLLPEITIAHLGDRALSQATVRRFESVNALLSKMDSPTDEAYTDEVPGALGDYPVESDAVTVVRLLLQQVIPNLAQADVVERRPIPTVGTLDSLIPKVGALIELDRYRFLPNPPDCAQLLDCLRQLRMVASASAGSDASIRVSMRAAAGRHAGTARVAAAATVATERSSAALQKEAEKMRLALADSGYAVTVVPSSSDQTMMSWLPGDLAISVEGESVLTHLNALAALADAARDAAEQPARRVWIGLRSAGGYLPASIFQVAHQGALPLGDRRAPSAFAGSIAATPISGPYGAYLQQARRLSSIAAIIAVRGSTLISDEKGRVLEESWDRLVGLKAQLDELTSAHAGTEYVSTLSNILTVIGSAITDDLSIAKDLAEKGRSGWDEIASLQSPLMLDADQAAKPGADAAVVYGTAVVITDIEDDFEDADDRVAHMQEHGPSS</sequence>
<evidence type="ECO:0000313" key="3">
    <source>
        <dbReference type="Proteomes" id="UP000655366"/>
    </source>
</evidence>
<evidence type="ECO:0000259" key="1">
    <source>
        <dbReference type="SMART" id="SM00382"/>
    </source>
</evidence>
<dbReference type="InterPro" id="IPR003593">
    <property type="entry name" value="AAA+_ATPase"/>
</dbReference>
<keyword evidence="3" id="KW-1185">Reference proteome</keyword>
<gene>
    <name evidence="2" type="ORF">IV500_14160</name>
</gene>
<dbReference type="AlphaFoldDB" id="A0A931CLM4"/>
<dbReference type="RefSeq" id="WP_196397462.1">
    <property type="nucleotide sequence ID" value="NZ_JADNYM010000018.1"/>
</dbReference>
<reference evidence="2 3" key="1">
    <citation type="submission" date="2020-11" db="EMBL/GenBank/DDBJ databases">
        <title>Arthrobacter antarcticus sp. nov., isolated from Antarctic Soil.</title>
        <authorList>
            <person name="Li J."/>
        </authorList>
    </citation>
    <scope>NUCLEOTIDE SEQUENCE [LARGE SCALE GENOMIC DNA]</scope>
    <source>
        <strain evidence="2 3">Z1-20</strain>
    </source>
</reference>
<name>A0A931CLM4_9MICC</name>
<dbReference type="EMBL" id="JADNYM010000018">
    <property type="protein sequence ID" value="MBG0740523.1"/>
    <property type="molecule type" value="Genomic_DNA"/>
</dbReference>
<evidence type="ECO:0000313" key="2">
    <source>
        <dbReference type="EMBL" id="MBG0740523.1"/>
    </source>
</evidence>